<feature type="compositionally biased region" description="Polar residues" evidence="4">
    <location>
        <begin position="338"/>
        <end position="348"/>
    </location>
</feature>
<feature type="compositionally biased region" description="Low complexity" evidence="4">
    <location>
        <begin position="292"/>
        <end position="308"/>
    </location>
</feature>
<feature type="domain" description="Centrosomin N-terminal motif 1" evidence="5">
    <location>
        <begin position="461"/>
        <end position="533"/>
    </location>
</feature>
<feature type="compositionally biased region" description="Basic and acidic residues" evidence="4">
    <location>
        <begin position="429"/>
        <end position="441"/>
    </location>
</feature>
<feature type="coiled-coil region" evidence="3">
    <location>
        <begin position="1442"/>
        <end position="1494"/>
    </location>
</feature>
<evidence type="ECO:0008006" key="9">
    <source>
        <dbReference type="Google" id="ProtNLM"/>
    </source>
</evidence>
<feature type="compositionally biased region" description="Basic and acidic residues" evidence="4">
    <location>
        <begin position="1346"/>
        <end position="1356"/>
    </location>
</feature>
<feature type="coiled-coil region" evidence="3">
    <location>
        <begin position="1181"/>
        <end position="1215"/>
    </location>
</feature>
<feature type="region of interest" description="Disordered" evidence="4">
    <location>
        <begin position="1"/>
        <end position="459"/>
    </location>
</feature>
<feature type="region of interest" description="Disordered" evidence="4">
    <location>
        <begin position="1400"/>
        <end position="1433"/>
    </location>
</feature>
<evidence type="ECO:0000256" key="1">
    <source>
        <dbReference type="ARBA" id="ARBA00004496"/>
    </source>
</evidence>
<feature type="domain" description="Mto1-like Mto2p-binding" evidence="6">
    <location>
        <begin position="1444"/>
        <end position="1493"/>
    </location>
</feature>
<feature type="compositionally biased region" description="Basic and acidic residues" evidence="4">
    <location>
        <begin position="222"/>
        <end position="234"/>
    </location>
</feature>
<dbReference type="SUPFAM" id="SSF57997">
    <property type="entry name" value="Tropomyosin"/>
    <property type="match status" value="1"/>
</dbReference>
<feature type="compositionally biased region" description="Polar residues" evidence="4">
    <location>
        <begin position="1"/>
        <end position="18"/>
    </location>
</feature>
<dbReference type="Pfam" id="PF12808">
    <property type="entry name" value="Mto2_bdg"/>
    <property type="match status" value="1"/>
</dbReference>
<feature type="coiled-coil region" evidence="3">
    <location>
        <begin position="801"/>
        <end position="1142"/>
    </location>
</feature>
<keyword evidence="2" id="KW-0963">Cytoplasm</keyword>
<feature type="coiled-coil region" evidence="3">
    <location>
        <begin position="628"/>
        <end position="655"/>
    </location>
</feature>
<evidence type="ECO:0000313" key="7">
    <source>
        <dbReference type="EMBL" id="KAF2459277.1"/>
    </source>
</evidence>
<feature type="compositionally biased region" description="Basic and acidic residues" evidence="4">
    <location>
        <begin position="514"/>
        <end position="556"/>
    </location>
</feature>
<feature type="region of interest" description="Disordered" evidence="4">
    <location>
        <begin position="683"/>
        <end position="705"/>
    </location>
</feature>
<gene>
    <name evidence="7" type="ORF">BDY21DRAFT_408530</name>
</gene>
<feature type="compositionally biased region" description="Polar residues" evidence="4">
    <location>
        <begin position="254"/>
        <end position="286"/>
    </location>
</feature>
<feature type="compositionally biased region" description="Polar residues" evidence="4">
    <location>
        <begin position="392"/>
        <end position="411"/>
    </location>
</feature>
<evidence type="ECO:0000256" key="3">
    <source>
        <dbReference type="SAM" id="Coils"/>
    </source>
</evidence>
<dbReference type="PANTHER" id="PTHR23159:SF31">
    <property type="entry name" value="CENTROSOME-ASSOCIATED PROTEIN CEP250 ISOFORM X1"/>
    <property type="match status" value="1"/>
</dbReference>
<keyword evidence="3" id="KW-0175">Coiled coil</keyword>
<reference evidence="7" key="1">
    <citation type="journal article" date="2020" name="Stud. Mycol.">
        <title>101 Dothideomycetes genomes: a test case for predicting lifestyles and emergence of pathogens.</title>
        <authorList>
            <person name="Haridas S."/>
            <person name="Albert R."/>
            <person name="Binder M."/>
            <person name="Bloem J."/>
            <person name="Labutti K."/>
            <person name="Salamov A."/>
            <person name="Andreopoulos B."/>
            <person name="Baker S."/>
            <person name="Barry K."/>
            <person name="Bills G."/>
            <person name="Bluhm B."/>
            <person name="Cannon C."/>
            <person name="Castanera R."/>
            <person name="Culley D."/>
            <person name="Daum C."/>
            <person name="Ezra D."/>
            <person name="Gonzalez J."/>
            <person name="Henrissat B."/>
            <person name="Kuo A."/>
            <person name="Liang C."/>
            <person name="Lipzen A."/>
            <person name="Lutzoni F."/>
            <person name="Magnuson J."/>
            <person name="Mondo S."/>
            <person name="Nolan M."/>
            <person name="Ohm R."/>
            <person name="Pangilinan J."/>
            <person name="Park H.-J."/>
            <person name="Ramirez L."/>
            <person name="Alfaro M."/>
            <person name="Sun H."/>
            <person name="Tritt A."/>
            <person name="Yoshinaga Y."/>
            <person name="Zwiers L.-H."/>
            <person name="Turgeon B."/>
            <person name="Goodwin S."/>
            <person name="Spatafora J."/>
            <person name="Crous P."/>
            <person name="Grigoriev I."/>
        </authorList>
    </citation>
    <scope>NUCLEOTIDE SEQUENCE</scope>
    <source>
        <strain evidence="7">ATCC 16933</strain>
    </source>
</reference>
<feature type="region of interest" description="Disordered" evidence="4">
    <location>
        <begin position="777"/>
        <end position="797"/>
    </location>
</feature>
<name>A0A6A6P626_9PEZI</name>
<feature type="compositionally biased region" description="Basic and acidic residues" evidence="4">
    <location>
        <begin position="125"/>
        <end position="148"/>
    </location>
</feature>
<feature type="region of interest" description="Disordered" evidence="4">
    <location>
        <begin position="1532"/>
        <end position="1556"/>
    </location>
</feature>
<feature type="coiled-coil region" evidence="3">
    <location>
        <begin position="567"/>
        <end position="594"/>
    </location>
</feature>
<dbReference type="GO" id="GO:0005737">
    <property type="term" value="C:cytoplasm"/>
    <property type="evidence" value="ECO:0007669"/>
    <property type="project" value="UniProtKB-SubCell"/>
</dbReference>
<keyword evidence="8" id="KW-1185">Reference proteome</keyword>
<feature type="compositionally biased region" description="Basic and acidic residues" evidence="4">
    <location>
        <begin position="372"/>
        <end position="391"/>
    </location>
</feature>
<dbReference type="Gene3D" id="1.10.287.1490">
    <property type="match status" value="1"/>
</dbReference>
<feature type="compositionally biased region" description="Low complexity" evidence="4">
    <location>
        <begin position="235"/>
        <end position="246"/>
    </location>
</feature>
<dbReference type="GO" id="GO:0005815">
    <property type="term" value="C:microtubule organizing center"/>
    <property type="evidence" value="ECO:0007669"/>
    <property type="project" value="InterPro"/>
</dbReference>
<dbReference type="InterPro" id="IPR012943">
    <property type="entry name" value="Cnn_1N"/>
</dbReference>
<dbReference type="Proteomes" id="UP000799766">
    <property type="component" value="Unassembled WGS sequence"/>
</dbReference>
<feature type="compositionally biased region" description="Gly residues" evidence="4">
    <location>
        <begin position="1364"/>
        <end position="1373"/>
    </location>
</feature>
<feature type="region of interest" description="Disordered" evidence="4">
    <location>
        <begin position="1320"/>
        <end position="1385"/>
    </location>
</feature>
<feature type="coiled-coil region" evidence="3">
    <location>
        <begin position="716"/>
        <end position="764"/>
    </location>
</feature>
<organism evidence="7 8">
    <name type="scientific">Lineolata rhizophorae</name>
    <dbReference type="NCBI Taxonomy" id="578093"/>
    <lineage>
        <taxon>Eukaryota</taxon>
        <taxon>Fungi</taxon>
        <taxon>Dikarya</taxon>
        <taxon>Ascomycota</taxon>
        <taxon>Pezizomycotina</taxon>
        <taxon>Dothideomycetes</taxon>
        <taxon>Dothideomycetes incertae sedis</taxon>
        <taxon>Lineolatales</taxon>
        <taxon>Lineolataceae</taxon>
        <taxon>Lineolata</taxon>
    </lineage>
</organism>
<evidence type="ECO:0000259" key="5">
    <source>
        <dbReference type="Pfam" id="PF07989"/>
    </source>
</evidence>
<evidence type="ECO:0000259" key="6">
    <source>
        <dbReference type="Pfam" id="PF12808"/>
    </source>
</evidence>
<evidence type="ECO:0000256" key="4">
    <source>
        <dbReference type="SAM" id="MobiDB-lite"/>
    </source>
</evidence>
<feature type="compositionally biased region" description="Polar residues" evidence="4">
    <location>
        <begin position="683"/>
        <end position="692"/>
    </location>
</feature>
<feature type="region of interest" description="Disordered" evidence="4">
    <location>
        <begin position="514"/>
        <end position="561"/>
    </location>
</feature>
<dbReference type="OrthoDB" id="10255000at2759"/>
<dbReference type="InterPro" id="IPR024545">
    <property type="entry name" value="Mto1-like_Mto2p-bd"/>
</dbReference>
<feature type="compositionally biased region" description="Low complexity" evidence="4">
    <location>
        <begin position="353"/>
        <end position="371"/>
    </location>
</feature>
<comment type="subcellular location">
    <subcellularLocation>
        <location evidence="1">Cytoplasm</location>
    </subcellularLocation>
</comment>
<feature type="compositionally biased region" description="Low complexity" evidence="4">
    <location>
        <begin position="1409"/>
        <end position="1426"/>
    </location>
</feature>
<dbReference type="Pfam" id="PF07989">
    <property type="entry name" value="Cnn_1N"/>
    <property type="match status" value="1"/>
</dbReference>
<feature type="compositionally biased region" description="Polar residues" evidence="4">
    <location>
        <begin position="49"/>
        <end position="63"/>
    </location>
</feature>
<dbReference type="EMBL" id="MU001675">
    <property type="protein sequence ID" value="KAF2459277.1"/>
    <property type="molecule type" value="Genomic_DNA"/>
</dbReference>
<sequence>MSNNDDSTGLSSNDNSILSFVGPPAIDFPPLPEADEQENSDLLAPPSGSGDNSNVAGANNSDGSALLDEKEMKRKLMDVESSFLPDIEHVEETQPVGTDDTYLYGGSPGNGMRQVEQTAAEDSTEDSKARNISEKDVEFGMSGQEKESQLLSSPATPADAYKTPAPAQTGTESAGDYDEDVQRPENTVSTFGTVPSSPAAAAAQRNHSRGLSNPENRPNGAAKHDRQASADDAKSVSSFRPSSRASTIKAPGSPSYQDTSTVQTEEPSDQGMDTTRSESSNASTSRLRGRPSFLRSRQTSQRSSVSSFAGRSDVSGDAGSDLNSGVDFALQSGGAAPSGSTGHPSQGLSRLPSLGSITSSMSAMSDSGPSLERSKSARDRKLHRLTEEKRSNSGSPPETPRPGTSSANFAPTDTVIAQHIQNIRVPDTVAREYREKHDKKLSGGIGGTPYHGTRSTKSNLTLKEQNSKIDKLSKENFDLKLKIHFLDQALQNRSDEGVKDMISKNVQLQTELATEKKENQSLRRKVRDLERKVKAHEEGEAAKARSSGSEDEKSDSSAKQAEMEEEILYLREVLQHHETTIEKLREENMAKEVEKRRMAAYAKSMTERKTPDQTEGVEEAIDMWKDLLEAETARREQADEDAQKLREEVERLRTQIATQPPSAVTNNHSSRNMYTISKRNYMSQATRSQSGAGSDVGSEANGGLSASTAAVSSTLVEQLRHENAELRRDLGAQTSMLTSRNRERERLQQEIEDLKLNQRREGTRSIAGDSIFERSVSRAHQRSASRASGATRVSQFSDVEREEYEKKNATLRDEISQIKLLNQDLERELNAHLDMLTQAETENRALKEEKNLTMEDLQALQAERDEALENLEDKEAECENLRDEANKMLDRLEEEIEHKEGELARIAADLDNRNEDFASLQQEMKNVSESLIQLEDDRLTAQRKIASLEQELEDTNREFEALDKRFRDACAKNERLEVQLESTQGEIAFLREEQESDKIKIGELEASLNAAQTSVQEEKERFRDLEERLAAERRQREILDSQEKEEVQKVLNDLNSQASKAKDEVRRLRKNLSSKEVEATTWKERLDDLEQNLREALGDLNGTRSSLLKDVHKLQQDLDNTLQELDNTKTALAEKERVLRNRDALLESTGLESRRLSDMLDKERQARKQDRIQFEQASRVHQSTSRTINQHETRIMELEAARGNDKRKMAHLEQQYRDQLMDRNNLLFALWNRLSTLCGAEWAKNHSLINGELPSLDVIQRNLAGFNRNIISAVKTVESIVGGFRTRIRSIEKDLWREFQTLEHALDVRAKRMDQLEKAVLANQGGGRRGASRSADRSGGGTDGAEVQRLRNENRVLRAQVDAGSGGGGGRGSSRGPPAGGRDANRASMANTLLRHHTTSAIEGGGGSSHHATTTAAAGGAQAGAAPHDAYDEFNAPLQPTEQRWIHRLKELERRLKAEREARLNDRSGARRRLEEHALENDELRRLLEREREKGWVADEMGGGGNGGGPGLGVGGVGGGVGGGGYGGFGKRVGSERRGSVGSRGEPLVDAYGDED</sequence>
<protein>
    <recommendedName>
        <fullName evidence="9">Anucleate primary sterigmata protein B</fullName>
    </recommendedName>
</protein>
<proteinExistence type="predicted"/>
<dbReference type="PANTHER" id="PTHR23159">
    <property type="entry name" value="CENTROSOMAL PROTEIN 2"/>
    <property type="match status" value="1"/>
</dbReference>
<evidence type="ECO:0000256" key="2">
    <source>
        <dbReference type="ARBA" id="ARBA00022490"/>
    </source>
</evidence>
<evidence type="ECO:0000313" key="8">
    <source>
        <dbReference type="Proteomes" id="UP000799766"/>
    </source>
</evidence>
<feature type="compositionally biased region" description="Polar residues" evidence="4">
    <location>
        <begin position="184"/>
        <end position="196"/>
    </location>
</feature>
<feature type="compositionally biased region" description="Basic and acidic residues" evidence="4">
    <location>
        <begin position="67"/>
        <end position="78"/>
    </location>
</feature>
<accession>A0A6A6P626</accession>